<dbReference type="Proteomes" id="UP001596337">
    <property type="component" value="Unassembled WGS sequence"/>
</dbReference>
<evidence type="ECO:0000256" key="6">
    <source>
        <dbReference type="ARBA" id="ARBA00012947"/>
    </source>
</evidence>
<evidence type="ECO:0000256" key="12">
    <source>
        <dbReference type="ARBA" id="ARBA00047973"/>
    </source>
</evidence>
<evidence type="ECO:0000256" key="1">
    <source>
        <dbReference type="ARBA" id="ARBA00001342"/>
    </source>
</evidence>
<gene>
    <name evidence="13" type="ORF">ACFQGD_17690</name>
</gene>
<comment type="caution">
    <text evidence="13">The sequence shown here is derived from an EMBL/GenBank/DDBJ whole genome shotgun (WGS) entry which is preliminary data.</text>
</comment>
<dbReference type="PANTHER" id="PTHR33254:SF4">
    <property type="entry name" value="4-HYDROXY-4-METHYL-2-OXOGLUTARATE ALDOLASE 3-RELATED"/>
    <property type="match status" value="1"/>
</dbReference>
<accession>A0ABW2C4M9</accession>
<dbReference type="PANTHER" id="PTHR33254">
    <property type="entry name" value="4-HYDROXY-4-METHYL-2-OXOGLUTARATE ALDOLASE 3-RELATED"/>
    <property type="match status" value="1"/>
</dbReference>
<comment type="function">
    <text evidence="8">Catalyzes the aldol cleavage of 4-hydroxy-4-methyl-2-oxoglutarate (HMG) into 2 molecules of pyruvate. Also contains a secondary oxaloacetate (OAA) decarboxylase activity due to the common pyruvate enolate transition state formed following C-C bond cleavage in the retro-aldol and decarboxylation reactions.</text>
</comment>
<keyword evidence="14" id="KW-1185">Reference proteome</keyword>
<protein>
    <recommendedName>
        <fullName evidence="7">Putative 4-hydroxy-4-methyl-2-oxoglutarate aldolase</fullName>
        <ecNumber evidence="6">4.1.1.112</ecNumber>
        <ecNumber evidence="5">4.1.3.17</ecNumber>
    </recommendedName>
    <alternativeName>
        <fullName evidence="11">Oxaloacetate decarboxylase</fullName>
    </alternativeName>
    <alternativeName>
        <fullName evidence="9">Regulator of ribonuclease activity homolog</fullName>
    </alternativeName>
    <alternativeName>
        <fullName evidence="10">RraA-like protein</fullName>
    </alternativeName>
</protein>
<comment type="similarity">
    <text evidence="3">Belongs to the class II aldolase/RraA-like family.</text>
</comment>
<evidence type="ECO:0000256" key="9">
    <source>
        <dbReference type="ARBA" id="ARBA00029596"/>
    </source>
</evidence>
<comment type="subunit">
    <text evidence="4">Homotrimer.</text>
</comment>
<dbReference type="SUPFAM" id="SSF89562">
    <property type="entry name" value="RraA-like"/>
    <property type="match status" value="1"/>
</dbReference>
<organism evidence="13 14">
    <name type="scientific">Haloechinothrix salitolerans</name>
    <dbReference type="NCBI Taxonomy" id="926830"/>
    <lineage>
        <taxon>Bacteria</taxon>
        <taxon>Bacillati</taxon>
        <taxon>Actinomycetota</taxon>
        <taxon>Actinomycetes</taxon>
        <taxon>Pseudonocardiales</taxon>
        <taxon>Pseudonocardiaceae</taxon>
        <taxon>Haloechinothrix</taxon>
    </lineage>
</organism>
<dbReference type="Gene3D" id="3.50.30.40">
    <property type="entry name" value="Ribonuclease E inhibitor RraA/RraA-like"/>
    <property type="match status" value="1"/>
</dbReference>
<sequence>MTRLVTSAAVADACDRLSVPLRAAPAGLTPVWPGEVVVGAALPVKHVDGVDVFLDAIERSHPGDVLVVDDGGRMDRACLGDLIAAEAKFADVAGMVVWGSHRDTDQLREIGLPVWSLGATATGTTHTGHVDGSDVLLGAHRVEATDLVVADTDGVILVAEDARDEVLETARGIMATEARQQKRISSGRSLRAQLRYADFAARRRSDPTYTFRDHLRAVRGAI</sequence>
<comment type="catalytic activity">
    <reaction evidence="1">
        <text>4-hydroxy-4-methyl-2-oxoglutarate = 2 pyruvate</text>
        <dbReference type="Rhea" id="RHEA:22748"/>
        <dbReference type="ChEBI" id="CHEBI:15361"/>
        <dbReference type="ChEBI" id="CHEBI:58276"/>
        <dbReference type="EC" id="4.1.3.17"/>
    </reaction>
</comment>
<evidence type="ECO:0000256" key="7">
    <source>
        <dbReference type="ARBA" id="ARBA00016549"/>
    </source>
</evidence>
<dbReference type="RefSeq" id="WP_345403024.1">
    <property type="nucleotide sequence ID" value="NZ_BAABLA010000113.1"/>
</dbReference>
<reference evidence="14" key="1">
    <citation type="journal article" date="2019" name="Int. J. Syst. Evol. Microbiol.">
        <title>The Global Catalogue of Microorganisms (GCM) 10K type strain sequencing project: providing services to taxonomists for standard genome sequencing and annotation.</title>
        <authorList>
            <consortium name="The Broad Institute Genomics Platform"/>
            <consortium name="The Broad Institute Genome Sequencing Center for Infectious Disease"/>
            <person name="Wu L."/>
            <person name="Ma J."/>
        </authorList>
    </citation>
    <scope>NUCLEOTIDE SEQUENCE [LARGE SCALE GENOMIC DNA]</scope>
    <source>
        <strain evidence="14">KCTC 32255</strain>
    </source>
</reference>
<evidence type="ECO:0000313" key="14">
    <source>
        <dbReference type="Proteomes" id="UP001596337"/>
    </source>
</evidence>
<dbReference type="EC" id="4.1.3.17" evidence="5"/>
<evidence type="ECO:0000256" key="2">
    <source>
        <dbReference type="ARBA" id="ARBA00001968"/>
    </source>
</evidence>
<evidence type="ECO:0000256" key="10">
    <source>
        <dbReference type="ARBA" id="ARBA00030169"/>
    </source>
</evidence>
<evidence type="ECO:0000313" key="13">
    <source>
        <dbReference type="EMBL" id="MFC6868979.1"/>
    </source>
</evidence>
<evidence type="ECO:0000256" key="5">
    <source>
        <dbReference type="ARBA" id="ARBA00012213"/>
    </source>
</evidence>
<dbReference type="InterPro" id="IPR005493">
    <property type="entry name" value="RraA/RraA-like"/>
</dbReference>
<evidence type="ECO:0000256" key="8">
    <source>
        <dbReference type="ARBA" id="ARBA00025046"/>
    </source>
</evidence>
<comment type="cofactor">
    <cofactor evidence="2">
        <name>a divalent metal cation</name>
        <dbReference type="ChEBI" id="CHEBI:60240"/>
    </cofactor>
</comment>
<dbReference type="Pfam" id="PF03737">
    <property type="entry name" value="RraA-like"/>
    <property type="match status" value="1"/>
</dbReference>
<evidence type="ECO:0000256" key="4">
    <source>
        <dbReference type="ARBA" id="ARBA00011233"/>
    </source>
</evidence>
<evidence type="ECO:0000256" key="3">
    <source>
        <dbReference type="ARBA" id="ARBA00008621"/>
    </source>
</evidence>
<dbReference type="InterPro" id="IPR036704">
    <property type="entry name" value="RraA/RraA-like_sf"/>
</dbReference>
<proteinExistence type="inferred from homology"/>
<evidence type="ECO:0000256" key="11">
    <source>
        <dbReference type="ARBA" id="ARBA00032305"/>
    </source>
</evidence>
<comment type="catalytic activity">
    <reaction evidence="12">
        <text>oxaloacetate + H(+) = pyruvate + CO2</text>
        <dbReference type="Rhea" id="RHEA:15641"/>
        <dbReference type="ChEBI" id="CHEBI:15361"/>
        <dbReference type="ChEBI" id="CHEBI:15378"/>
        <dbReference type="ChEBI" id="CHEBI:16452"/>
        <dbReference type="ChEBI" id="CHEBI:16526"/>
        <dbReference type="EC" id="4.1.1.112"/>
    </reaction>
</comment>
<dbReference type="EMBL" id="JBHSXX010000001">
    <property type="protein sequence ID" value="MFC6868979.1"/>
    <property type="molecule type" value="Genomic_DNA"/>
</dbReference>
<dbReference type="EC" id="4.1.1.112" evidence="6"/>
<name>A0ABW2C4M9_9PSEU</name>
<dbReference type="CDD" id="cd16841">
    <property type="entry name" value="RraA_family"/>
    <property type="match status" value="1"/>
</dbReference>